<feature type="domain" description="Squalene cyclase N-terminal" evidence="5">
    <location>
        <begin position="12"/>
        <end position="282"/>
    </location>
</feature>
<dbReference type="InterPro" id="IPR032697">
    <property type="entry name" value="SQ_cyclase_N"/>
</dbReference>
<evidence type="ECO:0000256" key="1">
    <source>
        <dbReference type="ARBA" id="ARBA00004999"/>
    </source>
</evidence>
<dbReference type="InterPro" id="IPR018333">
    <property type="entry name" value="Squalene_cyclase"/>
</dbReference>
<proteinExistence type="inferred from homology"/>
<reference evidence="6 7" key="1">
    <citation type="submission" date="2023-07" db="EMBL/GenBank/DDBJ databases">
        <title>Sorghum-associated microbial communities from plants grown in Nebraska, USA.</title>
        <authorList>
            <person name="Schachtman D."/>
        </authorList>
    </citation>
    <scope>NUCLEOTIDE SEQUENCE [LARGE SCALE GENOMIC DNA]</scope>
    <source>
        <strain evidence="6 7">BE211</strain>
    </source>
</reference>
<dbReference type="Proteomes" id="UP001258181">
    <property type="component" value="Unassembled WGS sequence"/>
</dbReference>
<name>A0ABU1TZ19_9BACL</name>
<keyword evidence="7" id="KW-1185">Reference proteome</keyword>
<dbReference type="InterPro" id="IPR032696">
    <property type="entry name" value="SQ_cyclase_C"/>
</dbReference>
<dbReference type="SFLD" id="SFLDG01016">
    <property type="entry name" value="Prenyltransferase_Like_2"/>
    <property type="match status" value="1"/>
</dbReference>
<feature type="domain" description="Squalene cyclase C-terminal" evidence="4">
    <location>
        <begin position="294"/>
        <end position="605"/>
    </location>
</feature>
<comment type="similarity">
    <text evidence="2">Belongs to the terpene cyclase/mutase family.</text>
</comment>
<protein>
    <submittedName>
        <fullName evidence="6">Sporulenol synthase</fullName>
        <ecNumber evidence="6">4.2.1.137</ecNumber>
    </submittedName>
</protein>
<dbReference type="Gene3D" id="1.50.10.20">
    <property type="match status" value="2"/>
</dbReference>
<dbReference type="PANTHER" id="PTHR11764">
    <property type="entry name" value="TERPENE CYCLASE/MUTASE FAMILY MEMBER"/>
    <property type="match status" value="1"/>
</dbReference>
<dbReference type="PANTHER" id="PTHR11764:SF20">
    <property type="entry name" value="LANOSTEROL SYNTHASE"/>
    <property type="match status" value="1"/>
</dbReference>
<dbReference type="EC" id="4.2.1.137" evidence="6"/>
<dbReference type="GO" id="GO:0016829">
    <property type="term" value="F:lyase activity"/>
    <property type="evidence" value="ECO:0007669"/>
    <property type="project" value="UniProtKB-KW"/>
</dbReference>
<evidence type="ECO:0000313" key="6">
    <source>
        <dbReference type="EMBL" id="MDR7072460.1"/>
    </source>
</evidence>
<dbReference type="RefSeq" id="WP_310257757.1">
    <property type="nucleotide sequence ID" value="NZ_JAVDWA010000002.1"/>
</dbReference>
<organism evidence="6 7">
    <name type="scientific">Fictibacillus barbaricus</name>
    <dbReference type="NCBI Taxonomy" id="182136"/>
    <lineage>
        <taxon>Bacteria</taxon>
        <taxon>Bacillati</taxon>
        <taxon>Bacillota</taxon>
        <taxon>Bacilli</taxon>
        <taxon>Bacillales</taxon>
        <taxon>Fictibacillaceae</taxon>
        <taxon>Fictibacillus</taxon>
    </lineage>
</organism>
<accession>A0ABU1TZ19</accession>
<dbReference type="EMBL" id="JAVDWA010000002">
    <property type="protein sequence ID" value="MDR7072460.1"/>
    <property type="molecule type" value="Genomic_DNA"/>
</dbReference>
<evidence type="ECO:0000259" key="4">
    <source>
        <dbReference type="Pfam" id="PF13243"/>
    </source>
</evidence>
<keyword evidence="6" id="KW-0456">Lyase</keyword>
<evidence type="ECO:0000259" key="5">
    <source>
        <dbReference type="Pfam" id="PF13249"/>
    </source>
</evidence>
<dbReference type="InterPro" id="IPR008930">
    <property type="entry name" value="Terpenoid_cyclase/PrenylTrfase"/>
</dbReference>
<dbReference type="Pfam" id="PF13243">
    <property type="entry name" value="SQHop_cyclase_C"/>
    <property type="match status" value="1"/>
</dbReference>
<sequence>MDWRGLEKEIYRRCNDLISLQKQDGRWEFCFENSIITDAFMLMMIQTLEIKNEKLVLQLRDRIFSQQSNDGLWRIYPDEADGNLSSTIQAYIALLYTKKRDGNDTRLNRAKEFIMHNGGLKNSNLITRAFLAMNGLYDWPSLPIDPAVLFSLPLTAPINMYDISTYARAHFAPVFLMAYEKKSLTSINTPDLSHLSGDQTEQSTWEEWHNLFALFNISERYSRVNKQNVLTYILNHIESDGTLLSYALTTILMIYGLIAYGYDKSSSIIQNALNGLSKMFCEVNRTKHLQNSPSTTWDTSLILYTLQEAGVPSHQSVITKGAYFLLTQQQKKHGDWSVHNPNVAPGGWGFSIGDTINSDNDDTQAALRTIRNLYETHEVYQNSYHKGVSWLLSMQNNDGGWAAFEKNTNKHLLGSLPIINARDALIDPSTPDITGRTLEFLGHYHGCTLQDPIVKKAVNWMWDQQEKDGYWYGRWGICYIYGTWSAVTGLIACGVNPNDRRIQRPLEWLLANQNDDGGWGESCRSDVVRKFVRMPDSTLTQTAWALDTLTSICRQPTEQMKKAVTYLLSEQTNNAYPTGAGLSDAFYIRYHSYDHIWPLLSLVHFYKKYYRN</sequence>
<dbReference type="Pfam" id="PF13249">
    <property type="entry name" value="SQHop_cyclase_N"/>
    <property type="match status" value="1"/>
</dbReference>
<evidence type="ECO:0000256" key="3">
    <source>
        <dbReference type="ARBA" id="ARBA00022737"/>
    </source>
</evidence>
<comment type="pathway">
    <text evidence="1">Secondary metabolite biosynthesis; hopanoid biosynthesis.</text>
</comment>
<dbReference type="SUPFAM" id="SSF48239">
    <property type="entry name" value="Terpenoid cyclases/Protein prenyltransferases"/>
    <property type="match status" value="2"/>
</dbReference>
<gene>
    <name evidence="6" type="ORF">J2X07_001437</name>
</gene>
<keyword evidence="3" id="KW-0677">Repeat</keyword>
<evidence type="ECO:0000256" key="2">
    <source>
        <dbReference type="ARBA" id="ARBA00009755"/>
    </source>
</evidence>
<evidence type="ECO:0000313" key="7">
    <source>
        <dbReference type="Proteomes" id="UP001258181"/>
    </source>
</evidence>
<comment type="caution">
    <text evidence="6">The sequence shown here is derived from an EMBL/GenBank/DDBJ whole genome shotgun (WGS) entry which is preliminary data.</text>
</comment>
<dbReference type="NCBIfam" id="TIGR01787">
    <property type="entry name" value="squalene_cyclas"/>
    <property type="match status" value="1"/>
</dbReference>